<evidence type="ECO:0000313" key="1">
    <source>
        <dbReference type="EMBL" id="PHK05505.1"/>
    </source>
</evidence>
<sequence length="100" mass="11203">MTNSNARGNFYADSHSFSDNNGIEGHEPFDGNSCVDDDTVYGNKYLRDNKSFDGNNFCAIDDNTYDGDNIDDVSGDSADIFDVLIFRYQLLNLVELKNLL</sequence>
<dbReference type="AlphaFoldDB" id="A0A9Q5ZES5"/>
<reference evidence="1 2" key="1">
    <citation type="submission" date="2015-02" db="EMBL/GenBank/DDBJ databases">
        <title>Nostoc linckia genome annotation.</title>
        <authorList>
            <person name="Zhou Z."/>
        </authorList>
    </citation>
    <scope>NUCLEOTIDE SEQUENCE [LARGE SCALE GENOMIC DNA]</scope>
    <source>
        <strain evidence="2">z8</strain>
    </source>
</reference>
<comment type="caution">
    <text evidence="1">The sequence shown here is derived from an EMBL/GenBank/DDBJ whole genome shotgun (WGS) entry which is preliminary data.</text>
</comment>
<dbReference type="RefSeq" id="WP_099067505.1">
    <property type="nucleotide sequence ID" value="NZ_LAHD01000015.1"/>
</dbReference>
<evidence type="ECO:0000313" key="2">
    <source>
        <dbReference type="Proteomes" id="UP000222310"/>
    </source>
</evidence>
<gene>
    <name evidence="1" type="ORF">VF08_07885</name>
</gene>
<dbReference type="Proteomes" id="UP000222310">
    <property type="component" value="Unassembled WGS sequence"/>
</dbReference>
<dbReference type="GeneID" id="57094702"/>
<name>A0A9Q5ZES5_NOSLI</name>
<dbReference type="EMBL" id="LAHD01000015">
    <property type="protein sequence ID" value="PHK05505.1"/>
    <property type="molecule type" value="Genomic_DNA"/>
</dbReference>
<protein>
    <submittedName>
        <fullName evidence="1">Uncharacterized protein</fullName>
    </submittedName>
</protein>
<accession>A0A9Q5ZES5</accession>
<proteinExistence type="predicted"/>
<organism evidence="1 2">
    <name type="scientific">Nostoc linckia z8</name>
    <dbReference type="NCBI Taxonomy" id="1628746"/>
    <lineage>
        <taxon>Bacteria</taxon>
        <taxon>Bacillati</taxon>
        <taxon>Cyanobacteriota</taxon>
        <taxon>Cyanophyceae</taxon>
        <taxon>Nostocales</taxon>
        <taxon>Nostocaceae</taxon>
        <taxon>Nostoc</taxon>
    </lineage>
</organism>